<reference evidence="8 9" key="1">
    <citation type="journal article" date="2017" name="MBio">
        <title>Gut Symbiont Bacteroides fragilis Secretes a Eukaryotic-Like Ubiquitin Protein That Mediates Intraspecies Antagonism.</title>
        <authorList>
            <person name="Chatzidaki-Livanis M."/>
            <person name="Coyne M.J."/>
            <person name="Roelofs K.G."/>
            <person name="Gentyala R.R."/>
            <person name="Caldwell J.M."/>
            <person name="Comstock L.E."/>
        </authorList>
    </citation>
    <scope>NUCLEOTIDE SEQUENCE [LARGE SCALE GENOMIC DNA]</scope>
    <source>
        <strain evidence="8 9">12905</strain>
    </source>
</reference>
<evidence type="ECO:0000313" key="9">
    <source>
        <dbReference type="Proteomes" id="UP000231846"/>
    </source>
</evidence>
<evidence type="ECO:0000256" key="3">
    <source>
        <dbReference type="ARBA" id="ARBA00022553"/>
    </source>
</evidence>
<dbReference type="InterPro" id="IPR036890">
    <property type="entry name" value="HATPase_C_sf"/>
</dbReference>
<evidence type="ECO:0000313" key="8">
    <source>
        <dbReference type="EMBL" id="PJY76113.1"/>
    </source>
</evidence>
<dbReference type="EMBL" id="PDCW01000003">
    <property type="protein sequence ID" value="PJY76113.1"/>
    <property type="molecule type" value="Genomic_DNA"/>
</dbReference>
<name>A0A2M9VBR7_BACFG</name>
<dbReference type="SUPFAM" id="SSF55874">
    <property type="entry name" value="ATPase domain of HSP90 chaperone/DNA topoisomerase II/histidine kinase"/>
    <property type="match status" value="1"/>
</dbReference>
<protein>
    <recommendedName>
        <fullName evidence="2">histidine kinase</fullName>
        <ecNumber evidence="2">2.7.13.3</ecNumber>
    </recommendedName>
</protein>
<evidence type="ECO:0000259" key="7">
    <source>
        <dbReference type="Pfam" id="PF02518"/>
    </source>
</evidence>
<evidence type="ECO:0000256" key="1">
    <source>
        <dbReference type="ARBA" id="ARBA00000085"/>
    </source>
</evidence>
<evidence type="ECO:0000256" key="6">
    <source>
        <dbReference type="ARBA" id="ARBA00023012"/>
    </source>
</evidence>
<keyword evidence="6" id="KW-0902">Two-component regulatory system</keyword>
<keyword evidence="4" id="KW-0808">Transferase</keyword>
<evidence type="ECO:0000256" key="2">
    <source>
        <dbReference type="ARBA" id="ARBA00012438"/>
    </source>
</evidence>
<dbReference type="GO" id="GO:0016036">
    <property type="term" value="P:cellular response to phosphate starvation"/>
    <property type="evidence" value="ECO:0007669"/>
    <property type="project" value="TreeGrafter"/>
</dbReference>
<proteinExistence type="predicted"/>
<comment type="catalytic activity">
    <reaction evidence="1">
        <text>ATP + protein L-histidine = ADP + protein N-phospho-L-histidine.</text>
        <dbReference type="EC" id="2.7.13.3"/>
    </reaction>
</comment>
<keyword evidence="3" id="KW-0597">Phosphoprotein</keyword>
<keyword evidence="5 8" id="KW-0418">Kinase</keyword>
<accession>A0A2M9VBR7</accession>
<dbReference type="Proteomes" id="UP000231846">
    <property type="component" value="Unassembled WGS sequence"/>
</dbReference>
<gene>
    <name evidence="8" type="primary">sasA</name>
    <name evidence="8" type="ORF">CQW34_00715</name>
</gene>
<dbReference type="GO" id="GO:0005886">
    <property type="term" value="C:plasma membrane"/>
    <property type="evidence" value="ECO:0007669"/>
    <property type="project" value="TreeGrafter"/>
</dbReference>
<dbReference type="EC" id="2.7.13.3" evidence="2"/>
<dbReference type="AlphaFoldDB" id="A0A2M9VBR7"/>
<evidence type="ECO:0000256" key="5">
    <source>
        <dbReference type="ARBA" id="ARBA00022777"/>
    </source>
</evidence>
<dbReference type="InterPro" id="IPR050351">
    <property type="entry name" value="BphY/WalK/GraS-like"/>
</dbReference>
<dbReference type="GO" id="GO:0000155">
    <property type="term" value="F:phosphorelay sensor kinase activity"/>
    <property type="evidence" value="ECO:0007669"/>
    <property type="project" value="TreeGrafter"/>
</dbReference>
<dbReference type="Gene3D" id="3.30.565.10">
    <property type="entry name" value="Histidine kinase-like ATPase, C-terminal domain"/>
    <property type="match status" value="1"/>
</dbReference>
<evidence type="ECO:0000256" key="4">
    <source>
        <dbReference type="ARBA" id="ARBA00022679"/>
    </source>
</evidence>
<dbReference type="Pfam" id="PF02518">
    <property type="entry name" value="HATPase_c"/>
    <property type="match status" value="1"/>
</dbReference>
<feature type="domain" description="Histidine kinase/HSP90-like ATPase" evidence="7">
    <location>
        <begin position="224"/>
        <end position="313"/>
    </location>
</feature>
<organism evidence="8 9">
    <name type="scientific">Bacteroides fragilis</name>
    <dbReference type="NCBI Taxonomy" id="817"/>
    <lineage>
        <taxon>Bacteria</taxon>
        <taxon>Pseudomonadati</taxon>
        <taxon>Bacteroidota</taxon>
        <taxon>Bacteroidia</taxon>
        <taxon>Bacteroidales</taxon>
        <taxon>Bacteroidaceae</taxon>
        <taxon>Bacteroides</taxon>
    </lineage>
</organism>
<dbReference type="GO" id="GO:0004721">
    <property type="term" value="F:phosphoprotein phosphatase activity"/>
    <property type="evidence" value="ECO:0007669"/>
    <property type="project" value="TreeGrafter"/>
</dbReference>
<dbReference type="PANTHER" id="PTHR45453">
    <property type="entry name" value="PHOSPHATE REGULON SENSOR PROTEIN PHOR"/>
    <property type="match status" value="1"/>
</dbReference>
<dbReference type="InterPro" id="IPR003594">
    <property type="entry name" value="HATPase_dom"/>
</dbReference>
<comment type="caution">
    <text evidence="8">The sequence shown here is derived from an EMBL/GenBank/DDBJ whole genome shotgun (WGS) entry which is preliminary data.</text>
</comment>
<dbReference type="PANTHER" id="PTHR45453:SF1">
    <property type="entry name" value="PHOSPHATE REGULON SENSOR PROTEIN PHOR"/>
    <property type="match status" value="1"/>
</dbReference>
<sequence length="342" mass="40090">MYYYICIGEDYVLSNLPDELQILRAKCDVSTERIHSDFLNQIIRHGKIEKNSIFIYLVSCDINMTAKIFKRYQEAFLFCVCACIDLLEKIREKEYQKTRRFKHNITTLAANILQEIYKLVSQDELLKGPKQLERIKEIIHSNSDEAGLTFLKILKNANLMKAEFDVYEIFNLDSPYLDFANHPAHKIILLTINPFWLEFIEKKIYINIDSFSDTIYADYKTISVTLCHIFENATKYIAKNTELHIYFTSDDNYINIIFEMVSLKVYEDEIQKIFLENYSGILAKEYDLAGNGLGMYIVKKLVEFNNGKITFLNNCNGTAFKYDGIEYEKNKIILSLPKEEKK</sequence>